<keyword evidence="1" id="KW-0732">Signal</keyword>
<name>A0A0P1IP88_9RHOB</name>
<dbReference type="InterPro" id="IPR000073">
    <property type="entry name" value="AB_hydrolase_1"/>
</dbReference>
<keyword evidence="3" id="KW-0378">Hydrolase</keyword>
<dbReference type="EMBL" id="CYUE01000012">
    <property type="protein sequence ID" value="CUK25333.1"/>
    <property type="molecule type" value="Genomic_DNA"/>
</dbReference>
<dbReference type="InterPro" id="IPR029058">
    <property type="entry name" value="AB_hydrolase_fold"/>
</dbReference>
<evidence type="ECO:0000259" key="2">
    <source>
        <dbReference type="Pfam" id="PF00561"/>
    </source>
</evidence>
<dbReference type="Proteomes" id="UP000051184">
    <property type="component" value="Unassembled WGS sequence"/>
</dbReference>
<accession>A0A0P1IP88</accession>
<evidence type="ECO:0000256" key="1">
    <source>
        <dbReference type="SAM" id="SignalP"/>
    </source>
</evidence>
<dbReference type="GO" id="GO:0016020">
    <property type="term" value="C:membrane"/>
    <property type="evidence" value="ECO:0007669"/>
    <property type="project" value="TreeGrafter"/>
</dbReference>
<gene>
    <name evidence="3" type="primary">dhaAF</name>
    <name evidence="3" type="ORF">TA5114_01131</name>
</gene>
<evidence type="ECO:0000313" key="3">
    <source>
        <dbReference type="EMBL" id="CUK25333.1"/>
    </source>
</evidence>
<organism evidence="3 4">
    <name type="scientific">Cognatishimia activa</name>
    <dbReference type="NCBI Taxonomy" id="1715691"/>
    <lineage>
        <taxon>Bacteria</taxon>
        <taxon>Pseudomonadati</taxon>
        <taxon>Pseudomonadota</taxon>
        <taxon>Alphaproteobacteria</taxon>
        <taxon>Rhodobacterales</taxon>
        <taxon>Paracoccaceae</taxon>
        <taxon>Cognatishimia</taxon>
    </lineage>
</organism>
<keyword evidence="4" id="KW-1185">Reference proteome</keyword>
<dbReference type="Gene3D" id="3.40.50.1820">
    <property type="entry name" value="alpha/beta hydrolase"/>
    <property type="match status" value="1"/>
</dbReference>
<dbReference type="NCBIfam" id="NF002938">
    <property type="entry name" value="PRK03592.1"/>
    <property type="match status" value="1"/>
</dbReference>
<sequence length="321" mass="35442">MIRPIILAACLVAATALTGWAEPKLPVPEISEDQPFPVQETRVLDSTMTWIETGEGAPVLFLHGNPTSSYLWRNVLPEVGKTHRAIAVDLIGMGGSGKPDIAYTFADHARYLSAFIDKMELTEFALVGHDWGAALAWDFASRHPERVTALSFMEGVLPPSFPLPGYEVMGETGEALRALRTPNVGEELVITQNMFVEQMLPGFVNRPLGEKAMAAYRAPFERPADRFPTLQWPRELPIGGSPETSVDLMGRITRSMAAPAFPVQLLYVEPGVIAPAEAVEWYRVTIPGLETHYVGQGLHFFQEDHPKAIGLAISDWLRRQN</sequence>
<dbReference type="PRINTS" id="PR00111">
    <property type="entry name" value="ABHYDROLASE"/>
</dbReference>
<dbReference type="RefSeq" id="WP_082625834.1">
    <property type="nucleotide sequence ID" value="NZ_CYTO01000024.1"/>
</dbReference>
<feature type="domain" description="AB hydrolase-1" evidence="2">
    <location>
        <begin position="58"/>
        <end position="161"/>
    </location>
</feature>
<dbReference type="InterPro" id="IPR050266">
    <property type="entry name" value="AB_hydrolase_sf"/>
</dbReference>
<dbReference type="OrthoDB" id="9804723at2"/>
<feature type="signal peptide" evidence="1">
    <location>
        <begin position="1"/>
        <end position="21"/>
    </location>
</feature>
<reference evidence="4" key="1">
    <citation type="submission" date="2015-09" db="EMBL/GenBank/DDBJ databases">
        <authorList>
            <person name="Rodrigo-Torres Lidia"/>
            <person name="Arahal R.David."/>
        </authorList>
    </citation>
    <scope>NUCLEOTIDE SEQUENCE [LARGE SCALE GENOMIC DNA]</scope>
    <source>
        <strain evidence="4">CECT 5114</strain>
    </source>
</reference>
<dbReference type="GO" id="GO:0018786">
    <property type="term" value="F:haloalkane dehalogenase activity"/>
    <property type="evidence" value="ECO:0007669"/>
    <property type="project" value="UniProtKB-EC"/>
</dbReference>
<dbReference type="SUPFAM" id="SSF53474">
    <property type="entry name" value="alpha/beta-Hydrolases"/>
    <property type="match status" value="1"/>
</dbReference>
<evidence type="ECO:0000313" key="4">
    <source>
        <dbReference type="Proteomes" id="UP000051184"/>
    </source>
</evidence>
<dbReference type="Pfam" id="PF00561">
    <property type="entry name" value="Abhydrolase_1"/>
    <property type="match status" value="1"/>
</dbReference>
<dbReference type="PRINTS" id="PR00412">
    <property type="entry name" value="EPOXHYDRLASE"/>
</dbReference>
<dbReference type="PANTHER" id="PTHR43798">
    <property type="entry name" value="MONOACYLGLYCEROL LIPASE"/>
    <property type="match status" value="1"/>
</dbReference>
<protein>
    <submittedName>
        <fullName evidence="3">Haloalkane dehalogenase</fullName>
        <ecNumber evidence="3">3.8.1.5</ecNumber>
    </submittedName>
</protein>
<dbReference type="EC" id="3.8.1.5" evidence="3"/>
<proteinExistence type="predicted"/>
<dbReference type="AlphaFoldDB" id="A0A0P1IP88"/>
<dbReference type="InterPro" id="IPR000639">
    <property type="entry name" value="Epox_hydrolase-like"/>
</dbReference>
<dbReference type="STRING" id="1715691.TA5113_02800"/>
<feature type="chain" id="PRO_5006065479" evidence="1">
    <location>
        <begin position="22"/>
        <end position="321"/>
    </location>
</feature>
<dbReference type="PANTHER" id="PTHR43798:SF33">
    <property type="entry name" value="HYDROLASE, PUTATIVE (AFU_ORTHOLOGUE AFUA_2G14860)-RELATED"/>
    <property type="match status" value="1"/>
</dbReference>